<reference evidence="1" key="1">
    <citation type="submission" date="2022-06" db="EMBL/GenBank/DDBJ databases">
        <authorList>
            <consortium name="SYNGENTA / RWTH Aachen University"/>
        </authorList>
    </citation>
    <scope>NUCLEOTIDE SEQUENCE</scope>
</reference>
<comment type="caution">
    <text evidence="1">The sequence shown here is derived from an EMBL/GenBank/DDBJ whole genome shotgun (WGS) entry which is preliminary data.</text>
</comment>
<keyword evidence="2" id="KW-1185">Reference proteome</keyword>
<dbReference type="Proteomes" id="UP001153365">
    <property type="component" value="Unassembled WGS sequence"/>
</dbReference>
<proteinExistence type="predicted"/>
<accession>A0AAV0BJI1</accession>
<organism evidence="1 2">
    <name type="scientific">Phakopsora pachyrhizi</name>
    <name type="common">Asian soybean rust disease fungus</name>
    <dbReference type="NCBI Taxonomy" id="170000"/>
    <lineage>
        <taxon>Eukaryota</taxon>
        <taxon>Fungi</taxon>
        <taxon>Dikarya</taxon>
        <taxon>Basidiomycota</taxon>
        <taxon>Pucciniomycotina</taxon>
        <taxon>Pucciniomycetes</taxon>
        <taxon>Pucciniales</taxon>
        <taxon>Phakopsoraceae</taxon>
        <taxon>Phakopsora</taxon>
    </lineage>
</organism>
<dbReference type="EMBL" id="CALTRL010005862">
    <property type="protein sequence ID" value="CAH7687366.1"/>
    <property type="molecule type" value="Genomic_DNA"/>
</dbReference>
<name>A0AAV0BJI1_PHAPC</name>
<protein>
    <submittedName>
        <fullName evidence="1">Expressed protein</fullName>
    </submittedName>
</protein>
<dbReference type="AlphaFoldDB" id="A0AAV0BJI1"/>
<evidence type="ECO:0000313" key="2">
    <source>
        <dbReference type="Proteomes" id="UP001153365"/>
    </source>
</evidence>
<evidence type="ECO:0000313" key="1">
    <source>
        <dbReference type="EMBL" id="CAH7687366.1"/>
    </source>
</evidence>
<gene>
    <name evidence="1" type="ORF">PPACK8108_LOCUS22145</name>
</gene>
<sequence length="221" mass="25486">MQRLYALIRASSHHLPSIPPGNRHECLSFRQIFHKLMAWDQLHHYRTGEEHLFQNYYSECAIGPELFWAIYPKYIDPIEAMHLVEDIGINAQKNAIQNIDSTIQDEVEEYPPTAHAHHRLSTSSLSSSTSTTLTSSTTKTFNLSLPNSSVDDSNSLSSIENYYYNVEDKNLISFDKTCNKRFFDDSDDEKLEKLGIEGKMSSFNSNIENINSLKDKRKRYI</sequence>